<comment type="similarity">
    <text evidence="4">Belongs to the Maf family. YhdE subfamily.</text>
</comment>
<dbReference type="AlphaFoldDB" id="A0A317ZHN2"/>
<dbReference type="PANTHER" id="PTHR43213">
    <property type="entry name" value="BIFUNCTIONAL DTTP/UTP PYROPHOSPHATASE/METHYLTRANSFERASE PROTEIN-RELATED"/>
    <property type="match status" value="1"/>
</dbReference>
<sequence length="199" mass="21998">MRVNAAQPTQLILASASPRRRELLERMRLRFEIQPADVEEDNNPVHGPSEMVAANAALKASALCSSFPNALILGSDTTVALDEEVLNKPASLGEARAMLQRLSGRSHTVYTAVALYWQNGKLEEVFTERSEVEFKPFGVEVIEEYIQLVNPLDKAGAYGIQQAREMIIESVDGSVENVMGLPVQALAQRLAELKFDFRV</sequence>
<feature type="site" description="Important for substrate specificity" evidence="4">
    <location>
        <position position="161"/>
    </location>
</feature>
<dbReference type="RefSeq" id="WP_110131173.1">
    <property type="nucleotide sequence ID" value="NZ_QHJQ01000006.1"/>
</dbReference>
<dbReference type="FunCoup" id="A0A317ZHN2">
    <property type="interactions" value="291"/>
</dbReference>
<keyword evidence="4" id="KW-0963">Cytoplasm</keyword>
<dbReference type="Pfam" id="PF02545">
    <property type="entry name" value="Maf"/>
    <property type="match status" value="1"/>
</dbReference>
<dbReference type="Proteomes" id="UP000247099">
    <property type="component" value="Unassembled WGS sequence"/>
</dbReference>
<evidence type="ECO:0000313" key="5">
    <source>
        <dbReference type="EMBL" id="PXA03817.1"/>
    </source>
</evidence>
<comment type="subcellular location">
    <subcellularLocation>
        <location evidence="4">Cytoplasm</location>
    </subcellularLocation>
</comment>
<dbReference type="GO" id="GO:0036218">
    <property type="term" value="F:dTTP diphosphatase activity"/>
    <property type="evidence" value="ECO:0007669"/>
    <property type="project" value="RHEA"/>
</dbReference>
<comment type="catalytic activity">
    <reaction evidence="4">
        <text>dTTP + H2O = dTMP + diphosphate + H(+)</text>
        <dbReference type="Rhea" id="RHEA:28534"/>
        <dbReference type="ChEBI" id="CHEBI:15377"/>
        <dbReference type="ChEBI" id="CHEBI:15378"/>
        <dbReference type="ChEBI" id="CHEBI:33019"/>
        <dbReference type="ChEBI" id="CHEBI:37568"/>
        <dbReference type="ChEBI" id="CHEBI:63528"/>
        <dbReference type="EC" id="3.6.1.9"/>
    </reaction>
</comment>
<proteinExistence type="inferred from homology"/>
<dbReference type="OrthoDB" id="9807767at2"/>
<evidence type="ECO:0000256" key="1">
    <source>
        <dbReference type="ARBA" id="ARBA00001968"/>
    </source>
</evidence>
<dbReference type="GO" id="GO:0036221">
    <property type="term" value="F:UTP diphosphatase activity"/>
    <property type="evidence" value="ECO:0007669"/>
    <property type="project" value="RHEA"/>
</dbReference>
<comment type="caution">
    <text evidence="5">The sequence shown here is derived from an EMBL/GenBank/DDBJ whole genome shotgun (WGS) entry which is preliminary data.</text>
</comment>
<dbReference type="PANTHER" id="PTHR43213:SF5">
    <property type="entry name" value="BIFUNCTIONAL DTTP_UTP PYROPHOSPHATASE_METHYLTRANSFERASE PROTEIN-RELATED"/>
    <property type="match status" value="1"/>
</dbReference>
<evidence type="ECO:0000313" key="6">
    <source>
        <dbReference type="Proteomes" id="UP000247099"/>
    </source>
</evidence>
<dbReference type="GO" id="GO:0009117">
    <property type="term" value="P:nucleotide metabolic process"/>
    <property type="evidence" value="ECO:0007669"/>
    <property type="project" value="UniProtKB-KW"/>
</dbReference>
<dbReference type="PIRSF" id="PIRSF006305">
    <property type="entry name" value="Maf"/>
    <property type="match status" value="1"/>
</dbReference>
<name>A0A317ZHN2_9BACT</name>
<dbReference type="NCBIfam" id="TIGR00172">
    <property type="entry name" value="maf"/>
    <property type="match status" value="1"/>
</dbReference>
<accession>A0A317ZHN2</accession>
<comment type="caution">
    <text evidence="4">Lacks conserved residue(s) required for the propagation of feature annotation.</text>
</comment>
<dbReference type="HAMAP" id="MF_00528">
    <property type="entry name" value="Maf"/>
    <property type="match status" value="1"/>
</dbReference>
<dbReference type="InterPro" id="IPR029001">
    <property type="entry name" value="ITPase-like_fam"/>
</dbReference>
<evidence type="ECO:0000256" key="2">
    <source>
        <dbReference type="ARBA" id="ARBA00022801"/>
    </source>
</evidence>
<protein>
    <recommendedName>
        <fullName evidence="4">dTTP/UTP pyrophosphatase</fullName>
        <shortName evidence="4">dTTPase/UTPase</shortName>
        <ecNumber evidence="4">3.6.1.9</ecNumber>
    </recommendedName>
    <alternativeName>
        <fullName evidence="4">Nucleoside triphosphate pyrophosphatase</fullName>
    </alternativeName>
    <alternativeName>
        <fullName evidence="4">Nucleotide pyrophosphatase</fullName>
        <shortName evidence="4">Nucleotide PPase</shortName>
    </alternativeName>
</protein>
<dbReference type="InterPro" id="IPR003697">
    <property type="entry name" value="Maf-like"/>
</dbReference>
<reference evidence="5 6" key="1">
    <citation type="submission" date="2018-05" db="EMBL/GenBank/DDBJ databases">
        <title>Coraliomargarita sinensis sp. nov., isolated from a marine solar saltern.</title>
        <authorList>
            <person name="Zhou L.Y."/>
        </authorList>
    </citation>
    <scope>NUCLEOTIDE SEQUENCE [LARGE SCALE GENOMIC DNA]</scope>
    <source>
        <strain evidence="5 6">WN38</strain>
    </source>
</reference>
<dbReference type="CDD" id="cd00555">
    <property type="entry name" value="Maf"/>
    <property type="match status" value="1"/>
</dbReference>
<feature type="active site" description="Proton acceptor" evidence="4">
    <location>
        <position position="76"/>
    </location>
</feature>
<keyword evidence="3 4" id="KW-0546">Nucleotide metabolism</keyword>
<organism evidence="5 6">
    <name type="scientific">Coraliomargarita sinensis</name>
    <dbReference type="NCBI Taxonomy" id="2174842"/>
    <lineage>
        <taxon>Bacteria</taxon>
        <taxon>Pseudomonadati</taxon>
        <taxon>Verrucomicrobiota</taxon>
        <taxon>Opitutia</taxon>
        <taxon>Puniceicoccales</taxon>
        <taxon>Coraliomargaritaceae</taxon>
        <taxon>Coraliomargarita</taxon>
    </lineage>
</organism>
<comment type="cofactor">
    <cofactor evidence="1 4">
        <name>a divalent metal cation</name>
        <dbReference type="ChEBI" id="CHEBI:60240"/>
    </cofactor>
</comment>
<dbReference type="Gene3D" id="3.90.950.10">
    <property type="match status" value="1"/>
</dbReference>
<feature type="site" description="Important for substrate specificity" evidence="4">
    <location>
        <position position="77"/>
    </location>
</feature>
<gene>
    <name evidence="5" type="primary">maf</name>
    <name evidence="5" type="ORF">DDZ13_09240</name>
</gene>
<feature type="site" description="Important for substrate specificity" evidence="4">
    <location>
        <position position="19"/>
    </location>
</feature>
<keyword evidence="6" id="KW-1185">Reference proteome</keyword>
<evidence type="ECO:0000256" key="4">
    <source>
        <dbReference type="HAMAP-Rule" id="MF_00528"/>
    </source>
</evidence>
<comment type="catalytic activity">
    <reaction evidence="4">
        <text>UTP + H2O = UMP + diphosphate + H(+)</text>
        <dbReference type="Rhea" id="RHEA:29395"/>
        <dbReference type="ChEBI" id="CHEBI:15377"/>
        <dbReference type="ChEBI" id="CHEBI:15378"/>
        <dbReference type="ChEBI" id="CHEBI:33019"/>
        <dbReference type="ChEBI" id="CHEBI:46398"/>
        <dbReference type="ChEBI" id="CHEBI:57865"/>
        <dbReference type="EC" id="3.6.1.9"/>
    </reaction>
</comment>
<dbReference type="EC" id="3.6.1.9" evidence="4"/>
<comment type="function">
    <text evidence="4">Nucleoside triphosphate pyrophosphatase that hydrolyzes dTTP and UTP. May have a dual role in cell division arrest and in preventing the incorporation of modified nucleotides into cellular nucleic acids.</text>
</comment>
<dbReference type="GO" id="GO:0005737">
    <property type="term" value="C:cytoplasm"/>
    <property type="evidence" value="ECO:0007669"/>
    <property type="project" value="UniProtKB-SubCell"/>
</dbReference>
<dbReference type="SUPFAM" id="SSF52972">
    <property type="entry name" value="ITPase-like"/>
    <property type="match status" value="1"/>
</dbReference>
<dbReference type="EMBL" id="QHJQ01000006">
    <property type="protein sequence ID" value="PXA03817.1"/>
    <property type="molecule type" value="Genomic_DNA"/>
</dbReference>
<evidence type="ECO:0000256" key="3">
    <source>
        <dbReference type="ARBA" id="ARBA00023080"/>
    </source>
</evidence>
<keyword evidence="2 4" id="KW-0378">Hydrolase</keyword>
<dbReference type="InParanoid" id="A0A317ZHN2"/>